<dbReference type="AlphaFoldDB" id="K3XCK2"/>
<protein>
    <submittedName>
        <fullName evidence="2">Uncharacterized protein</fullName>
    </submittedName>
</protein>
<name>K3XCK2_GLOUD</name>
<dbReference type="VEuPathDB" id="FungiDB:PYU1_G014920"/>
<dbReference type="Proteomes" id="UP000019132">
    <property type="component" value="Unassembled WGS sequence"/>
</dbReference>
<dbReference type="eggNOG" id="ENOG502SJE9">
    <property type="taxonomic scope" value="Eukaryota"/>
</dbReference>
<evidence type="ECO:0000313" key="3">
    <source>
        <dbReference type="Proteomes" id="UP000019132"/>
    </source>
</evidence>
<reference evidence="3" key="1">
    <citation type="journal article" date="2010" name="Genome Biol.">
        <title>Genome sequence of the necrotrophic plant pathogen Pythium ultimum reveals original pathogenicity mechanisms and effector repertoire.</title>
        <authorList>
            <person name="Levesque C.A."/>
            <person name="Brouwer H."/>
            <person name="Cano L."/>
            <person name="Hamilton J.P."/>
            <person name="Holt C."/>
            <person name="Huitema E."/>
            <person name="Raffaele S."/>
            <person name="Robideau G.P."/>
            <person name="Thines M."/>
            <person name="Win J."/>
            <person name="Zerillo M.M."/>
            <person name="Beakes G.W."/>
            <person name="Boore J.L."/>
            <person name="Busam D."/>
            <person name="Dumas B."/>
            <person name="Ferriera S."/>
            <person name="Fuerstenberg S.I."/>
            <person name="Gachon C.M."/>
            <person name="Gaulin E."/>
            <person name="Govers F."/>
            <person name="Grenville-Briggs L."/>
            <person name="Horner N."/>
            <person name="Hostetler J."/>
            <person name="Jiang R.H."/>
            <person name="Johnson J."/>
            <person name="Krajaejun T."/>
            <person name="Lin H."/>
            <person name="Meijer H.J."/>
            <person name="Moore B."/>
            <person name="Morris P."/>
            <person name="Phuntmart V."/>
            <person name="Puiu D."/>
            <person name="Shetty J."/>
            <person name="Stajich J.E."/>
            <person name="Tripathy S."/>
            <person name="Wawra S."/>
            <person name="van West P."/>
            <person name="Whitty B.R."/>
            <person name="Coutinho P.M."/>
            <person name="Henrissat B."/>
            <person name="Martin F."/>
            <person name="Thomas P.D."/>
            <person name="Tyler B.M."/>
            <person name="De Vries R.P."/>
            <person name="Kamoun S."/>
            <person name="Yandell M."/>
            <person name="Tisserat N."/>
            <person name="Buell C.R."/>
        </authorList>
    </citation>
    <scope>NUCLEOTIDE SEQUENCE</scope>
    <source>
        <strain evidence="3">DAOM:BR144</strain>
    </source>
</reference>
<feature type="transmembrane region" description="Helical" evidence="1">
    <location>
        <begin position="348"/>
        <end position="369"/>
    </location>
</feature>
<evidence type="ECO:0000256" key="1">
    <source>
        <dbReference type="SAM" id="Phobius"/>
    </source>
</evidence>
<keyword evidence="1" id="KW-1133">Transmembrane helix</keyword>
<dbReference type="EnsemblProtists" id="PYU1_T014951">
    <property type="protein sequence ID" value="PYU1_T014951"/>
    <property type="gene ID" value="PYU1_G014920"/>
</dbReference>
<proteinExistence type="predicted"/>
<keyword evidence="1" id="KW-0472">Membrane</keyword>
<reference evidence="2" key="3">
    <citation type="submission" date="2015-02" db="UniProtKB">
        <authorList>
            <consortium name="EnsemblProtists"/>
        </authorList>
    </citation>
    <scope>IDENTIFICATION</scope>
    <source>
        <strain evidence="2">DAOM BR144</strain>
    </source>
</reference>
<feature type="transmembrane region" description="Helical" evidence="1">
    <location>
        <begin position="385"/>
        <end position="410"/>
    </location>
</feature>
<keyword evidence="1" id="KW-0812">Transmembrane</keyword>
<accession>K3XCK2</accession>
<feature type="transmembrane region" description="Helical" evidence="1">
    <location>
        <begin position="263"/>
        <end position="289"/>
    </location>
</feature>
<organism evidence="2 3">
    <name type="scientific">Globisporangium ultimum (strain ATCC 200006 / CBS 805.95 / DAOM BR144)</name>
    <name type="common">Pythium ultimum</name>
    <dbReference type="NCBI Taxonomy" id="431595"/>
    <lineage>
        <taxon>Eukaryota</taxon>
        <taxon>Sar</taxon>
        <taxon>Stramenopiles</taxon>
        <taxon>Oomycota</taxon>
        <taxon>Peronosporomycetes</taxon>
        <taxon>Pythiales</taxon>
        <taxon>Pythiaceae</taxon>
        <taxon>Globisporangium</taxon>
    </lineage>
</organism>
<reference evidence="3" key="2">
    <citation type="submission" date="2010-04" db="EMBL/GenBank/DDBJ databases">
        <authorList>
            <person name="Buell R."/>
            <person name="Hamilton J."/>
            <person name="Hostetler J."/>
        </authorList>
    </citation>
    <scope>NUCLEOTIDE SEQUENCE [LARGE SCALE GENOMIC DNA]</scope>
    <source>
        <strain evidence="3">DAOM:BR144</strain>
    </source>
</reference>
<dbReference type="EMBL" id="ADOS01001318">
    <property type="status" value="NOT_ANNOTATED_CDS"/>
    <property type="molecule type" value="Genomic_DNA"/>
</dbReference>
<evidence type="ECO:0000313" key="2">
    <source>
        <dbReference type="EnsemblProtists" id="PYU1_T014951"/>
    </source>
</evidence>
<dbReference type="HOGENOM" id="CLU_051297_0_0_1"/>
<dbReference type="InParanoid" id="K3XCK2"/>
<keyword evidence="3" id="KW-1185">Reference proteome</keyword>
<sequence length="437" mass="50212">MKLPLRRIIILLFNIVSTWLTLFTGLRENPVIVYITGKYDYMRSRMIDGGVNYNNIRPALIEPGVLVDLAEAGKNYRFFSAPTRTTKNLLEDRSICMRLDSINGSVLDVYFDDFWGKGPRRTGVTVYSISAPSCKVINLKPKWVTDCIQNHGNASQCHHHILENFEDLQQDHSIQSASTSDFGVKGAPFLKCLERPEQDFPYLTDALLFHNYWAGGSRHLEFTTSNCMAKFLVREKNWKWSLFQTSSVDDRGAMVFAIENSGWFTILVNFFYGFVSIALIIHGLFALAAQEKRVLYVPRVQRFVNDTKYFKFLFPSMMVPITFPDDDTTVVQFKGSVIMGSDVWMNHWLYIAMSILDAVVNIRSTYVIFQTGTFLVGRKANLENFLFLASSLTKTTWLMCFVHTVVRWALKIIARALKNIRMVHPSVREKLDWYADA</sequence>
<dbReference type="STRING" id="431595.K3XCK2"/>